<organism evidence="3 4">
    <name type="scientific">Streptomyces qinglanensis</name>
    <dbReference type="NCBI Taxonomy" id="943816"/>
    <lineage>
        <taxon>Bacteria</taxon>
        <taxon>Bacillati</taxon>
        <taxon>Actinomycetota</taxon>
        <taxon>Actinomycetes</taxon>
        <taxon>Kitasatosporales</taxon>
        <taxon>Streptomycetaceae</taxon>
        <taxon>Streptomyces</taxon>
    </lineage>
</organism>
<feature type="coiled-coil region" evidence="1">
    <location>
        <begin position="415"/>
        <end position="442"/>
    </location>
</feature>
<feature type="region of interest" description="Disordered" evidence="2">
    <location>
        <begin position="283"/>
        <end position="323"/>
    </location>
</feature>
<dbReference type="InterPro" id="IPR013381">
    <property type="entry name" value="CRISPR-assoc_prot_Cse1"/>
</dbReference>
<dbReference type="Pfam" id="PF09481">
    <property type="entry name" value="CRISPR_Cse1"/>
    <property type="match status" value="1"/>
</dbReference>
<dbReference type="EMBL" id="FOGO01000005">
    <property type="protein sequence ID" value="SER89766.1"/>
    <property type="molecule type" value="Genomic_DNA"/>
</dbReference>
<feature type="region of interest" description="Disordered" evidence="2">
    <location>
        <begin position="548"/>
        <end position="567"/>
    </location>
</feature>
<dbReference type="NCBIfam" id="TIGR02547">
    <property type="entry name" value="casA_cse1"/>
    <property type="match status" value="1"/>
</dbReference>
<dbReference type="Gene3D" id="1.10.132.100">
    <property type="match status" value="1"/>
</dbReference>
<dbReference type="Proteomes" id="UP000182841">
    <property type="component" value="Unassembled WGS sequence"/>
</dbReference>
<dbReference type="OrthoDB" id="3187690at2"/>
<keyword evidence="1" id="KW-0175">Coiled coil</keyword>
<name>A0A1H9SY14_9ACTN</name>
<dbReference type="AlphaFoldDB" id="A0A1H9SY14"/>
<proteinExistence type="predicted"/>
<keyword evidence="4" id="KW-1185">Reference proteome</keyword>
<dbReference type="RefSeq" id="WP_075000473.1">
    <property type="nucleotide sequence ID" value="NZ_FOGO01000005.1"/>
</dbReference>
<evidence type="ECO:0000313" key="3">
    <source>
        <dbReference type="EMBL" id="SER89766.1"/>
    </source>
</evidence>
<reference evidence="4" key="1">
    <citation type="submission" date="2016-10" db="EMBL/GenBank/DDBJ databases">
        <authorList>
            <person name="Varghese N."/>
            <person name="Submissions S."/>
        </authorList>
    </citation>
    <scope>NUCLEOTIDE SEQUENCE [LARGE SCALE GENOMIC DNA]</scope>
    <source>
        <strain evidence="4">CGMCC 4.6825</strain>
    </source>
</reference>
<protein>
    <submittedName>
        <fullName evidence="3">CRISPR system Cascade subunit CasA</fullName>
    </submittedName>
</protein>
<feature type="compositionally biased region" description="Basic and acidic residues" evidence="2">
    <location>
        <begin position="283"/>
        <end position="301"/>
    </location>
</feature>
<gene>
    <name evidence="3" type="ORF">SAMN05421870_105184</name>
</gene>
<evidence type="ECO:0000256" key="1">
    <source>
        <dbReference type="SAM" id="Coils"/>
    </source>
</evidence>
<evidence type="ECO:0000256" key="2">
    <source>
        <dbReference type="SAM" id="MobiDB-lite"/>
    </source>
</evidence>
<evidence type="ECO:0000313" key="4">
    <source>
        <dbReference type="Proteomes" id="UP000182841"/>
    </source>
</evidence>
<accession>A0A1H9SY14</accession>
<sequence length="567" mass="62081">MPSSFPLADSPWLSLPPASGGPAAEHGLRHTLVEAHALGELVVSSPTQRSAALRQLLLPVVVDALGRPADEREWVRWFEAGRWSEEQRRCLEAYLDEHAFDLFHPQRPFAQVPGLRTAKNETKGAGLLVATEATGNNVPLFAARTEGEPPKLSPSQAALWLLHAHCWDTAAIKTGAVGDPKVKAGKTTGNPTGPLGQMGVTLPTGRTLYETLLLNIPVGPPLRSDDLPQWKRADVFTPQWQERLPAGLLEVWTWQSRRIRLIPEETAEGVRVTRVVVAAGDRMPHTPELDPHTMWRLEPTGKPRAGTSRKGKTVPPRRPLRMQPGKAAWRGLDALLAPERQARDARENTAGFATSILLDQAGAVRADLGDDFPLRVELTGMAYGNQSAVVEDVMFDALPLPLAALGADTFAHAAVLEVAEQAEELAQAVNRLSADLRRAMGAEPIPWDKGQRPGELLLHALDPLVRRLLAGLRRVGEDIDAIEAGQLAWEQLALRRAWEIADRLLQTVPLAAYAGRTISQGEGRQDRTYRASLAEASFTNRCNEILHRATEDRREASRPHTPGDDDV</sequence>